<reference evidence="2" key="1">
    <citation type="submission" date="2024-07" db="EMBL/GenBank/DDBJ databases">
        <title>Complete genome sequences of cellulolytic bacteria, Kitasatospora sp. CMC57 and Streptomyces sp. CMC78, isolated from Japanese agricultural soil.</title>
        <authorList>
            <person name="Hashimoto T."/>
            <person name="Ito M."/>
            <person name="Iwamoto M."/>
            <person name="Fukahori D."/>
            <person name="Shoda T."/>
            <person name="Sakoda M."/>
            <person name="Morohoshi T."/>
            <person name="Mitsuboshi M."/>
            <person name="Nishizawa T."/>
        </authorList>
    </citation>
    <scope>NUCLEOTIDE SEQUENCE</scope>
    <source>
        <strain evidence="2">CMC57</strain>
    </source>
</reference>
<dbReference type="AlphaFoldDB" id="A0AB33K2E4"/>
<organism evidence="2">
    <name type="scientific">Kitasatospora sp. CMC57</name>
    <dbReference type="NCBI Taxonomy" id="3231513"/>
    <lineage>
        <taxon>Bacteria</taxon>
        <taxon>Bacillati</taxon>
        <taxon>Actinomycetota</taxon>
        <taxon>Actinomycetes</taxon>
        <taxon>Kitasatosporales</taxon>
        <taxon>Streptomycetaceae</taxon>
        <taxon>Kitasatospora</taxon>
    </lineage>
</organism>
<proteinExistence type="predicted"/>
<name>A0AB33K2E4_9ACTN</name>
<dbReference type="EMBL" id="AP035881">
    <property type="protein sequence ID" value="BFP49707.1"/>
    <property type="molecule type" value="Genomic_DNA"/>
</dbReference>
<gene>
    <name evidence="2" type="ORF">KCMC57_60750</name>
</gene>
<evidence type="ECO:0000313" key="2">
    <source>
        <dbReference type="EMBL" id="BFP49707.1"/>
    </source>
</evidence>
<evidence type="ECO:0000256" key="1">
    <source>
        <dbReference type="SAM" id="MobiDB-lite"/>
    </source>
</evidence>
<protein>
    <submittedName>
        <fullName evidence="2">Uncharacterized protein</fullName>
    </submittedName>
</protein>
<sequence length="89" mass="9072">MPATGTVGGPVTLIDMTPDRRSLGLPAFSESATDAPAPVPSSGHRLPPVEQGADFRQPPGEEVAEPRPTRRPLAVGGLTFSDPGSGTAI</sequence>
<feature type="region of interest" description="Disordered" evidence="1">
    <location>
        <begin position="1"/>
        <end position="89"/>
    </location>
</feature>
<accession>A0AB33K2E4</accession>